<dbReference type="InterPro" id="IPR037151">
    <property type="entry name" value="AlkB-like_sf"/>
</dbReference>
<accession>A0A077RD51</accession>
<protein>
    <submittedName>
        <fullName evidence="3">Uncharacterized conserved protein</fullName>
    </submittedName>
</protein>
<dbReference type="PANTHER" id="PTHR21052:SF0">
    <property type="entry name" value="ALPHA-KETOGLUTARATE-DEPENDENT DIOXYGENASE ALKB HOMOLOG 7, MITOCHONDRIAL"/>
    <property type="match status" value="1"/>
</dbReference>
<name>A0A077RD51_9BASI</name>
<organism evidence="3">
    <name type="scientific">Melanopsichium pennsylvanicum 4</name>
    <dbReference type="NCBI Taxonomy" id="1398559"/>
    <lineage>
        <taxon>Eukaryota</taxon>
        <taxon>Fungi</taxon>
        <taxon>Dikarya</taxon>
        <taxon>Basidiomycota</taxon>
        <taxon>Ustilaginomycotina</taxon>
        <taxon>Ustilaginomycetes</taxon>
        <taxon>Ustilaginales</taxon>
        <taxon>Ustilaginaceae</taxon>
        <taxon>Melanopsichium</taxon>
    </lineage>
</organism>
<dbReference type="SUPFAM" id="SSF51197">
    <property type="entry name" value="Clavaminate synthase-like"/>
    <property type="match status" value="1"/>
</dbReference>
<feature type="compositionally biased region" description="Low complexity" evidence="1">
    <location>
        <begin position="1"/>
        <end position="16"/>
    </location>
</feature>
<dbReference type="GO" id="GO:0006631">
    <property type="term" value="P:fatty acid metabolic process"/>
    <property type="evidence" value="ECO:0007669"/>
    <property type="project" value="TreeGrafter"/>
</dbReference>
<evidence type="ECO:0000313" key="3">
    <source>
        <dbReference type="EMBL" id="CDI55564.1"/>
    </source>
</evidence>
<dbReference type="InterPro" id="IPR032870">
    <property type="entry name" value="ALKBH7-like"/>
</dbReference>
<evidence type="ECO:0000259" key="2">
    <source>
        <dbReference type="PROSITE" id="PS51471"/>
    </source>
</evidence>
<feature type="domain" description="Fe2OG dioxygenase" evidence="2">
    <location>
        <begin position="165"/>
        <end position="283"/>
    </location>
</feature>
<proteinExistence type="predicted"/>
<reference evidence="3" key="1">
    <citation type="journal article" date="2014" name="Genome Biol. Evol.">
        <title>Gene Loss Rather Than Gene Gain Is Associated with a Host Jump from Monocots to Dicots in the Smut Fungus Melanopsichium pennsylvanicum.</title>
        <authorList>
            <person name="Sharma R."/>
            <person name="Mishra B."/>
            <person name="Runge F."/>
            <person name="Thines M."/>
        </authorList>
    </citation>
    <scope>NUCLEOTIDE SEQUENCE</scope>
    <source>
        <strain evidence="3">4</strain>
    </source>
</reference>
<dbReference type="InterPro" id="IPR027450">
    <property type="entry name" value="AlkB-like"/>
</dbReference>
<dbReference type="InterPro" id="IPR005123">
    <property type="entry name" value="Oxoglu/Fe-dep_dioxygenase_dom"/>
</dbReference>
<feature type="region of interest" description="Disordered" evidence="1">
    <location>
        <begin position="1"/>
        <end position="35"/>
    </location>
</feature>
<dbReference type="GO" id="GO:0005759">
    <property type="term" value="C:mitochondrial matrix"/>
    <property type="evidence" value="ECO:0007669"/>
    <property type="project" value="TreeGrafter"/>
</dbReference>
<dbReference type="AlphaFoldDB" id="A0A077RD51"/>
<dbReference type="GO" id="GO:0006974">
    <property type="term" value="P:DNA damage response"/>
    <property type="evidence" value="ECO:0007669"/>
    <property type="project" value="InterPro"/>
</dbReference>
<dbReference type="PANTHER" id="PTHR21052">
    <property type="entry name" value="SPERMATOGENESIS ASSOCIATED 11-RELATED"/>
    <property type="match status" value="1"/>
</dbReference>
<evidence type="ECO:0000256" key="1">
    <source>
        <dbReference type="SAM" id="MobiDB-lite"/>
    </source>
</evidence>
<dbReference type="PROSITE" id="PS51471">
    <property type="entry name" value="FE2OG_OXY"/>
    <property type="match status" value="1"/>
</dbReference>
<dbReference type="Gene3D" id="2.60.120.590">
    <property type="entry name" value="Alpha-ketoglutarate-dependent dioxygenase AlkB-like"/>
    <property type="match status" value="1"/>
</dbReference>
<sequence length="291" mass="31849">MNVDDGSSDSLFGSDVSQDEKTDQHSASHQGVPTASRLAPSISGMFFFPDLMPRHLHNKVLEQVSACDYFALDDGTEGATAIKGRNKTARCEAQDRSPRNQAMLFARSIPSGRDAQDNVYGLQDELQGCSGLPGWAVELIQRLEELLTSLPEPQLPHNVRQLIFPANQLLSRQLIINLYTGMEGLASHVDLVHRFADGIVLCSFGPQNTGTVMEFTHAKGSHPPCHLFLPSGSVLLLSGEARYDWKHGISARKFDLVRSATCPEEIDEVRRSIRLSITIRSMLPGADVVGG</sequence>
<dbReference type="EMBL" id="HG529654">
    <property type="protein sequence ID" value="CDI55564.1"/>
    <property type="molecule type" value="Genomic_DNA"/>
</dbReference>
<dbReference type="Pfam" id="PF13532">
    <property type="entry name" value="2OG-FeII_Oxy_2"/>
    <property type="match status" value="1"/>
</dbReference>
<dbReference type="GO" id="GO:0016706">
    <property type="term" value="F:2-oxoglutarate-dependent dioxygenase activity"/>
    <property type="evidence" value="ECO:0007669"/>
    <property type="project" value="TreeGrafter"/>
</dbReference>